<dbReference type="Pfam" id="PF01844">
    <property type="entry name" value="HNH"/>
    <property type="match status" value="1"/>
</dbReference>
<sequence length="84" mass="10364">MREYILQRDNYECIQCKRQGIVTSHDVATLIVDHILELKDRPDLRLDEDNLQVLCHYHHELKHDRIFKGNEFRKKSKWSDDEWW</sequence>
<protein>
    <submittedName>
        <fullName evidence="2">HNH endonuclease</fullName>
    </submittedName>
</protein>
<accession>A0A2J9PPZ4</accession>
<evidence type="ECO:0000313" key="3">
    <source>
        <dbReference type="Proteomes" id="UP000192813"/>
    </source>
</evidence>
<dbReference type="InterPro" id="IPR003615">
    <property type="entry name" value="HNH_nuc"/>
</dbReference>
<proteinExistence type="predicted"/>
<reference evidence="3" key="1">
    <citation type="submission" date="2017-12" db="EMBL/GenBank/DDBJ databases">
        <title>FDA dAtabase for Regulatory Grade micrObial Sequences (FDA-ARGOS): Supporting development and validation of Infectious Disease Dx tests.</title>
        <authorList>
            <person name="Hoffmann M."/>
            <person name="Allard M."/>
            <person name="Evans P."/>
            <person name="Brown E."/>
            <person name="Tallon L."/>
            <person name="Sadzewicz L."/>
            <person name="Sengamalay N."/>
            <person name="Ott S."/>
            <person name="Godinez A."/>
            <person name="Nagaraj S."/>
            <person name="Vavikolanu K."/>
            <person name="Aluvathingal J."/>
            <person name="Nadendla S."/>
            <person name="Sichtig H."/>
        </authorList>
    </citation>
    <scope>NUCLEOTIDE SEQUENCE [LARGE SCALE GENOMIC DNA]</scope>
    <source>
        <strain evidence="3">FDAARGOS_249</strain>
    </source>
</reference>
<keyword evidence="2" id="KW-0378">Hydrolase</keyword>
<evidence type="ECO:0000313" key="2">
    <source>
        <dbReference type="EMBL" id="PNL92413.1"/>
    </source>
</evidence>
<organism evidence="2 3">
    <name type="scientific">Aerococcus viridans</name>
    <dbReference type="NCBI Taxonomy" id="1377"/>
    <lineage>
        <taxon>Bacteria</taxon>
        <taxon>Bacillati</taxon>
        <taxon>Bacillota</taxon>
        <taxon>Bacilli</taxon>
        <taxon>Lactobacillales</taxon>
        <taxon>Aerococcaceae</taxon>
        <taxon>Aerococcus</taxon>
    </lineage>
</organism>
<dbReference type="AlphaFoldDB" id="A0A2J9PPZ4"/>
<evidence type="ECO:0000259" key="1">
    <source>
        <dbReference type="Pfam" id="PF01844"/>
    </source>
</evidence>
<dbReference type="InterPro" id="IPR002711">
    <property type="entry name" value="HNH"/>
</dbReference>
<dbReference type="GO" id="GO:0008270">
    <property type="term" value="F:zinc ion binding"/>
    <property type="evidence" value="ECO:0007669"/>
    <property type="project" value="InterPro"/>
</dbReference>
<dbReference type="EMBL" id="NBTM02000001">
    <property type="protein sequence ID" value="PNL92413.1"/>
    <property type="molecule type" value="Genomic_DNA"/>
</dbReference>
<dbReference type="CDD" id="cd00085">
    <property type="entry name" value="HNHc"/>
    <property type="match status" value="1"/>
</dbReference>
<feature type="domain" description="HNH" evidence="1">
    <location>
        <begin position="13"/>
        <end position="65"/>
    </location>
</feature>
<dbReference type="GO" id="GO:0004519">
    <property type="term" value="F:endonuclease activity"/>
    <property type="evidence" value="ECO:0007669"/>
    <property type="project" value="UniProtKB-KW"/>
</dbReference>
<dbReference type="GO" id="GO:0003676">
    <property type="term" value="F:nucleic acid binding"/>
    <property type="evidence" value="ECO:0007669"/>
    <property type="project" value="InterPro"/>
</dbReference>
<keyword evidence="2" id="KW-0540">Nuclease</keyword>
<keyword evidence="2" id="KW-0255">Endonuclease</keyword>
<dbReference type="Gene3D" id="1.10.30.50">
    <property type="match status" value="1"/>
</dbReference>
<comment type="caution">
    <text evidence="2">The sequence shown here is derived from an EMBL/GenBank/DDBJ whole genome shotgun (WGS) entry which is preliminary data.</text>
</comment>
<name>A0A2J9PPZ4_9LACT</name>
<dbReference type="Proteomes" id="UP000192813">
    <property type="component" value="Unassembled WGS sequence"/>
</dbReference>
<gene>
    <name evidence="2" type="ORF">A6J77_000625</name>
</gene>